<proteinExistence type="predicted"/>
<protein>
    <submittedName>
        <fullName evidence="1">Uncharacterized protein</fullName>
    </submittedName>
</protein>
<organism evidence="1 2">
    <name type="scientific">Macroventuria anomochaeta</name>
    <dbReference type="NCBI Taxonomy" id="301207"/>
    <lineage>
        <taxon>Eukaryota</taxon>
        <taxon>Fungi</taxon>
        <taxon>Dikarya</taxon>
        <taxon>Ascomycota</taxon>
        <taxon>Pezizomycotina</taxon>
        <taxon>Dothideomycetes</taxon>
        <taxon>Pleosporomycetidae</taxon>
        <taxon>Pleosporales</taxon>
        <taxon>Pleosporineae</taxon>
        <taxon>Didymellaceae</taxon>
        <taxon>Macroventuria</taxon>
    </lineage>
</organism>
<gene>
    <name evidence="1" type="ORF">BU25DRAFT_408286</name>
</gene>
<accession>A0ACB6S7T1</accession>
<dbReference type="EMBL" id="MU006707">
    <property type="protein sequence ID" value="KAF2630336.1"/>
    <property type="molecule type" value="Genomic_DNA"/>
</dbReference>
<comment type="caution">
    <text evidence="1">The sequence shown here is derived from an EMBL/GenBank/DDBJ whole genome shotgun (WGS) entry which is preliminary data.</text>
</comment>
<evidence type="ECO:0000313" key="2">
    <source>
        <dbReference type="Proteomes" id="UP000799754"/>
    </source>
</evidence>
<dbReference type="Proteomes" id="UP000799754">
    <property type="component" value="Unassembled WGS sequence"/>
</dbReference>
<name>A0ACB6S7T1_9PLEO</name>
<evidence type="ECO:0000313" key="1">
    <source>
        <dbReference type="EMBL" id="KAF2630336.1"/>
    </source>
</evidence>
<reference evidence="1" key="1">
    <citation type="journal article" date="2020" name="Stud. Mycol.">
        <title>101 Dothideomycetes genomes: a test case for predicting lifestyles and emergence of pathogens.</title>
        <authorList>
            <person name="Haridas S."/>
            <person name="Albert R."/>
            <person name="Binder M."/>
            <person name="Bloem J."/>
            <person name="Labutti K."/>
            <person name="Salamov A."/>
            <person name="Andreopoulos B."/>
            <person name="Baker S."/>
            <person name="Barry K."/>
            <person name="Bills G."/>
            <person name="Bluhm B."/>
            <person name="Cannon C."/>
            <person name="Castanera R."/>
            <person name="Culley D."/>
            <person name="Daum C."/>
            <person name="Ezra D."/>
            <person name="Gonzalez J."/>
            <person name="Henrissat B."/>
            <person name="Kuo A."/>
            <person name="Liang C."/>
            <person name="Lipzen A."/>
            <person name="Lutzoni F."/>
            <person name="Magnuson J."/>
            <person name="Mondo S."/>
            <person name="Nolan M."/>
            <person name="Ohm R."/>
            <person name="Pangilinan J."/>
            <person name="Park H.-J."/>
            <person name="Ramirez L."/>
            <person name="Alfaro M."/>
            <person name="Sun H."/>
            <person name="Tritt A."/>
            <person name="Yoshinaga Y."/>
            <person name="Zwiers L.-H."/>
            <person name="Turgeon B."/>
            <person name="Goodwin S."/>
            <person name="Spatafora J."/>
            <person name="Crous P."/>
            <person name="Grigoriev I."/>
        </authorList>
    </citation>
    <scope>NUCLEOTIDE SEQUENCE</scope>
    <source>
        <strain evidence="1">CBS 525.71</strain>
    </source>
</reference>
<sequence>MDLVADHTSPYLGMSETAHNTMATYNEAFQSLGHSCIHALKHYSPNGARGMLEHLELHPQLIIHVDNTNSTAVGNGLETAHHLLSSIANPYIDGHPFDTSPTVRRWAPQTIWRLDAMQIKSNEMRMKDPHKQRGFSTASSELQEIDIAIDISTAARTEISEDGIVCATLR</sequence>
<keyword evidence="2" id="KW-1185">Reference proteome</keyword>